<sequence>MYHKRMLCLALLLIHTSADAHLLKLFAYVEGNTIHGSTYFAGGAGVEGAAITLTSLTDKEQSNLKSDAKGEFLFTASRPDDYKIQANTGEGHQAEWLIKADTFNSTSDTTDSSNQSYPASSPATSTKTDQQLALLVEQAVAKQIGPLRESLQRSDDRARLSDILGGVGFIFGLAGIALWWRSKQTPGKK</sequence>
<keyword evidence="1" id="KW-0472">Membrane</keyword>
<keyword evidence="1" id="KW-0812">Transmembrane</keyword>
<keyword evidence="2" id="KW-0732">Signal</keyword>
<dbReference type="AlphaFoldDB" id="A0A558D2Z0"/>
<evidence type="ECO:0000256" key="1">
    <source>
        <dbReference type="SAM" id="Phobius"/>
    </source>
</evidence>
<dbReference type="EMBL" id="VMRY01000034">
    <property type="protein sequence ID" value="TVT55382.1"/>
    <property type="molecule type" value="Genomic_DNA"/>
</dbReference>
<evidence type="ECO:0008006" key="5">
    <source>
        <dbReference type="Google" id="ProtNLM"/>
    </source>
</evidence>
<dbReference type="SUPFAM" id="SSF49478">
    <property type="entry name" value="Cna protein B-type domain"/>
    <property type="match status" value="1"/>
</dbReference>
<evidence type="ECO:0000313" key="3">
    <source>
        <dbReference type="EMBL" id="TVT55382.1"/>
    </source>
</evidence>
<dbReference type="Proteomes" id="UP000317355">
    <property type="component" value="Unassembled WGS sequence"/>
</dbReference>
<feature type="signal peptide" evidence="2">
    <location>
        <begin position="1"/>
        <end position="20"/>
    </location>
</feature>
<dbReference type="Gene3D" id="2.60.40.10">
    <property type="entry name" value="Immunoglobulins"/>
    <property type="match status" value="1"/>
</dbReference>
<evidence type="ECO:0000256" key="2">
    <source>
        <dbReference type="SAM" id="SignalP"/>
    </source>
</evidence>
<protein>
    <recommendedName>
        <fullName evidence="5">Carboxypeptidase regulatory-like domain-containing protein</fullName>
    </recommendedName>
</protein>
<reference evidence="3 4" key="1">
    <citation type="submission" date="2019-07" db="EMBL/GenBank/DDBJ databases">
        <title>The pathways for chlorine oxyanion respiration interact through the shared metabolite chlorate.</title>
        <authorList>
            <person name="Barnum T.P."/>
            <person name="Cheng Y."/>
            <person name="Hill K.A."/>
            <person name="Lucas L.N."/>
            <person name="Carlson H.K."/>
            <person name="Coates J.D."/>
        </authorList>
    </citation>
    <scope>NUCLEOTIDE SEQUENCE [LARGE SCALE GENOMIC DNA]</scope>
    <source>
        <strain evidence="3">BK-3</strain>
    </source>
</reference>
<evidence type="ECO:0000313" key="4">
    <source>
        <dbReference type="Proteomes" id="UP000317355"/>
    </source>
</evidence>
<proteinExistence type="predicted"/>
<feature type="chain" id="PRO_5021962249" description="Carboxypeptidase regulatory-like domain-containing protein" evidence="2">
    <location>
        <begin position="21"/>
        <end position="189"/>
    </location>
</feature>
<comment type="caution">
    <text evidence="3">The sequence shown here is derived from an EMBL/GenBank/DDBJ whole genome shotgun (WGS) entry which is preliminary data.</text>
</comment>
<accession>A0A558D2Z0</accession>
<organism evidence="3 4">
    <name type="scientific">Sedimenticola thiotaurini</name>
    <dbReference type="NCBI Taxonomy" id="1543721"/>
    <lineage>
        <taxon>Bacteria</taxon>
        <taxon>Pseudomonadati</taxon>
        <taxon>Pseudomonadota</taxon>
        <taxon>Gammaproteobacteria</taxon>
        <taxon>Chromatiales</taxon>
        <taxon>Sedimenticolaceae</taxon>
        <taxon>Sedimenticola</taxon>
    </lineage>
</organism>
<feature type="transmembrane region" description="Helical" evidence="1">
    <location>
        <begin position="163"/>
        <end position="180"/>
    </location>
</feature>
<keyword evidence="1" id="KW-1133">Transmembrane helix</keyword>
<name>A0A558D2Z0_9GAMM</name>
<gene>
    <name evidence="3" type="ORF">FHK82_08560</name>
</gene>
<dbReference type="InterPro" id="IPR013783">
    <property type="entry name" value="Ig-like_fold"/>
</dbReference>